<reference evidence="9 11" key="1">
    <citation type="submission" date="2017-09" db="EMBL/GenBank/DDBJ databases">
        <title>Complete Genome Sequences of Two Strains of the Meat Spoilage Bacterium Brochothrix thermosphacta Isolated from Ground Chicken.</title>
        <authorList>
            <person name="Paoli G.C."/>
            <person name="Wijey C."/>
            <person name="Chen C.-Y."/>
            <person name="Nguyen L."/>
            <person name="Yan X."/>
            <person name="Irwin P.L."/>
        </authorList>
    </citation>
    <scope>NUCLEOTIDE SEQUENCE [LARGE SCALE GENOMIC DNA]</scope>
    <source>
        <strain evidence="9 11">BI</strain>
    </source>
</reference>
<sequence>MKKANRIKRNEDFQTIFKHGHSTANRQFVIYSYPKKDQAHFRVGLSVSKKLGDAHLRNYIKRCLRHVMMEFDANQLIKHDVDIVIIARNPAATMTYHEMKSSLEHVLKLAKVYQHRSK</sequence>
<gene>
    <name evidence="7 10" type="primary">rnpA</name>
    <name evidence="10" type="ORF">BTBSAS_60074</name>
    <name evidence="9" type="ORF">CNY62_05895</name>
</gene>
<dbReference type="EMBL" id="OUNC01000056">
    <property type="protein sequence ID" value="SPP29771.1"/>
    <property type="molecule type" value="Genomic_DNA"/>
</dbReference>
<comment type="function">
    <text evidence="1 7">RNaseP catalyzes the removal of the 5'-leader sequence from pre-tRNA to produce the mature 5'-terminus. It can also cleave other RNA substrates such as 4.5S RNA. The protein component plays an auxiliary but essential role in vivo by binding to the 5'-leader sequence and broadening the substrate specificity of the ribozyme.</text>
</comment>
<name>A0A1D2JZ89_BROTH</name>
<keyword evidence="2 7" id="KW-0819">tRNA processing</keyword>
<evidence type="ECO:0000256" key="2">
    <source>
        <dbReference type="ARBA" id="ARBA00022694"/>
    </source>
</evidence>
<comment type="similarity">
    <text evidence="7">Belongs to the RnpA family.</text>
</comment>
<evidence type="ECO:0000256" key="6">
    <source>
        <dbReference type="ARBA" id="ARBA00022884"/>
    </source>
</evidence>
<dbReference type="InterPro" id="IPR014721">
    <property type="entry name" value="Ribsml_uS5_D2-typ_fold_subgr"/>
</dbReference>
<dbReference type="Proteomes" id="UP000243591">
    <property type="component" value="Chromosome"/>
</dbReference>
<dbReference type="HAMAP" id="MF_00227">
    <property type="entry name" value="RNase_P"/>
    <property type="match status" value="1"/>
</dbReference>
<protein>
    <recommendedName>
        <fullName evidence="7 8">Ribonuclease P protein component</fullName>
        <shortName evidence="7">RNase P protein</shortName>
        <shortName evidence="7">RNaseP protein</shortName>
        <ecNumber evidence="7 8">3.1.26.5</ecNumber>
    </recommendedName>
    <alternativeName>
        <fullName evidence="7">Protein C5</fullName>
    </alternativeName>
</protein>
<dbReference type="GO" id="GO:0000049">
    <property type="term" value="F:tRNA binding"/>
    <property type="evidence" value="ECO:0007669"/>
    <property type="project" value="UniProtKB-UniRule"/>
</dbReference>
<dbReference type="InterPro" id="IPR020539">
    <property type="entry name" value="RNase_P_CS"/>
</dbReference>
<accession>A0A1D2JZ89</accession>
<keyword evidence="11" id="KW-1185">Reference proteome</keyword>
<dbReference type="Gene3D" id="3.30.230.10">
    <property type="match status" value="1"/>
</dbReference>
<dbReference type="STRING" id="2756.BFR44_05910"/>
<dbReference type="GO" id="GO:0042781">
    <property type="term" value="F:3'-tRNA processing endoribonuclease activity"/>
    <property type="evidence" value="ECO:0007669"/>
    <property type="project" value="TreeGrafter"/>
</dbReference>
<dbReference type="GO" id="GO:0001682">
    <property type="term" value="P:tRNA 5'-leader removal"/>
    <property type="evidence" value="ECO:0007669"/>
    <property type="project" value="UniProtKB-UniRule"/>
</dbReference>
<evidence type="ECO:0000313" key="9">
    <source>
        <dbReference type="EMBL" id="ATF25971.1"/>
    </source>
</evidence>
<dbReference type="GO" id="GO:0030677">
    <property type="term" value="C:ribonuclease P complex"/>
    <property type="evidence" value="ECO:0007669"/>
    <property type="project" value="TreeGrafter"/>
</dbReference>
<keyword evidence="3 7" id="KW-0540">Nuclease</keyword>
<dbReference type="GeneID" id="66537394"/>
<keyword evidence="5 7" id="KW-0378">Hydrolase</keyword>
<evidence type="ECO:0000256" key="1">
    <source>
        <dbReference type="ARBA" id="ARBA00002663"/>
    </source>
</evidence>
<keyword evidence="6 7" id="KW-0694">RNA-binding</keyword>
<dbReference type="InterPro" id="IPR020568">
    <property type="entry name" value="Ribosomal_Su5_D2-typ_SF"/>
</dbReference>
<evidence type="ECO:0000313" key="12">
    <source>
        <dbReference type="Proteomes" id="UP000270190"/>
    </source>
</evidence>
<dbReference type="FunFam" id="3.30.230.10:FF:000021">
    <property type="entry name" value="Ribonuclease P protein component"/>
    <property type="match status" value="1"/>
</dbReference>
<evidence type="ECO:0000256" key="5">
    <source>
        <dbReference type="ARBA" id="ARBA00022801"/>
    </source>
</evidence>
<evidence type="ECO:0000256" key="8">
    <source>
        <dbReference type="NCBIfam" id="TIGR00188"/>
    </source>
</evidence>
<reference evidence="10" key="2">
    <citation type="submission" date="2018-04" db="EMBL/GenBank/DDBJ databases">
        <authorList>
            <person name="Go L.Y."/>
            <person name="Mitchell J.A."/>
        </authorList>
    </citation>
    <scope>NUCLEOTIDE SEQUENCE</scope>
    <source>
        <strain evidence="10">BSAS1 3</strain>
    </source>
</reference>
<comment type="subunit">
    <text evidence="7">Consists of a catalytic RNA component (M1 or rnpB) and a protein subunit.</text>
</comment>
<evidence type="ECO:0000313" key="11">
    <source>
        <dbReference type="Proteomes" id="UP000243591"/>
    </source>
</evidence>
<dbReference type="PROSITE" id="PS00648">
    <property type="entry name" value="RIBONUCLEASE_P"/>
    <property type="match status" value="1"/>
</dbReference>
<keyword evidence="4 7" id="KW-0255">Endonuclease</keyword>
<evidence type="ECO:0000256" key="4">
    <source>
        <dbReference type="ARBA" id="ARBA00022759"/>
    </source>
</evidence>
<comment type="catalytic activity">
    <reaction evidence="7">
        <text>Endonucleolytic cleavage of RNA, removing 5'-extranucleotides from tRNA precursor.</text>
        <dbReference type="EC" id="3.1.26.5"/>
    </reaction>
</comment>
<proteinExistence type="inferred from homology"/>
<dbReference type="PANTHER" id="PTHR33992">
    <property type="entry name" value="RIBONUCLEASE P PROTEIN COMPONENT"/>
    <property type="match status" value="1"/>
</dbReference>
<dbReference type="AlphaFoldDB" id="A0A1D2JZ89"/>
<dbReference type="InterPro" id="IPR000100">
    <property type="entry name" value="RNase_P"/>
</dbReference>
<evidence type="ECO:0000256" key="3">
    <source>
        <dbReference type="ARBA" id="ARBA00022722"/>
    </source>
</evidence>
<dbReference type="OrthoDB" id="9810867at2"/>
<dbReference type="GO" id="GO:0004526">
    <property type="term" value="F:ribonuclease P activity"/>
    <property type="evidence" value="ECO:0007669"/>
    <property type="project" value="UniProtKB-UniRule"/>
</dbReference>
<dbReference type="NCBIfam" id="TIGR00188">
    <property type="entry name" value="rnpA"/>
    <property type="match status" value="1"/>
</dbReference>
<dbReference type="RefSeq" id="WP_029091330.1">
    <property type="nucleotide sequence ID" value="NZ_CBCPHX010000004.1"/>
</dbReference>
<reference evidence="12" key="3">
    <citation type="submission" date="2018-04" db="EMBL/GenBank/DDBJ databases">
        <authorList>
            <person name="Illikoud N."/>
        </authorList>
    </citation>
    <scope>NUCLEOTIDE SEQUENCE [LARGE SCALE GENOMIC DNA]</scope>
</reference>
<dbReference type="Pfam" id="PF00825">
    <property type="entry name" value="Ribonuclease_P"/>
    <property type="match status" value="1"/>
</dbReference>
<evidence type="ECO:0000313" key="10">
    <source>
        <dbReference type="EMBL" id="SPP29771.1"/>
    </source>
</evidence>
<organism evidence="9 11">
    <name type="scientific">Brochothrix thermosphacta</name>
    <name type="common">Microbacterium thermosphactum</name>
    <dbReference type="NCBI Taxonomy" id="2756"/>
    <lineage>
        <taxon>Bacteria</taxon>
        <taxon>Bacillati</taxon>
        <taxon>Bacillota</taxon>
        <taxon>Bacilli</taxon>
        <taxon>Bacillales</taxon>
        <taxon>Listeriaceae</taxon>
        <taxon>Brochothrix</taxon>
    </lineage>
</organism>
<dbReference type="SUPFAM" id="SSF54211">
    <property type="entry name" value="Ribosomal protein S5 domain 2-like"/>
    <property type="match status" value="1"/>
</dbReference>
<dbReference type="Proteomes" id="UP000270190">
    <property type="component" value="Unassembled WGS sequence"/>
</dbReference>
<dbReference type="EC" id="3.1.26.5" evidence="7 8"/>
<dbReference type="KEGG" id="bths:CNY62_05895"/>
<dbReference type="PANTHER" id="PTHR33992:SF1">
    <property type="entry name" value="RIBONUCLEASE P PROTEIN COMPONENT"/>
    <property type="match status" value="1"/>
</dbReference>
<dbReference type="EMBL" id="CP023483">
    <property type="protein sequence ID" value="ATF25971.1"/>
    <property type="molecule type" value="Genomic_DNA"/>
</dbReference>
<evidence type="ECO:0000256" key="7">
    <source>
        <dbReference type="HAMAP-Rule" id="MF_00227"/>
    </source>
</evidence>